<name>A0A6J4J5N8_9SPHI</name>
<sequence length="41" mass="4561">MLYVSRFVSASCTYRQDETPVKAGTARPNVFCFTSRDAGEV</sequence>
<proteinExistence type="predicted"/>
<dbReference type="EMBL" id="CADCTQ010000247">
    <property type="protein sequence ID" value="CAA9267676.1"/>
    <property type="molecule type" value="Genomic_DNA"/>
</dbReference>
<dbReference type="AlphaFoldDB" id="A0A6J4J5N8"/>
<reference evidence="1" key="1">
    <citation type="submission" date="2020-02" db="EMBL/GenBank/DDBJ databases">
        <authorList>
            <person name="Meier V. D."/>
        </authorList>
    </citation>
    <scope>NUCLEOTIDE SEQUENCE</scope>
    <source>
        <strain evidence="1">AVDCRST_MAG56</strain>
    </source>
</reference>
<gene>
    <name evidence="1" type="ORF">AVDCRST_MAG56-3025</name>
</gene>
<organism evidence="1">
    <name type="scientific">uncultured Cytophagales bacterium</name>
    <dbReference type="NCBI Taxonomy" id="158755"/>
    <lineage>
        <taxon>Bacteria</taxon>
        <taxon>Pseudomonadati</taxon>
        <taxon>Bacteroidota</taxon>
        <taxon>Sphingobacteriia</taxon>
        <taxon>Sphingobacteriales</taxon>
        <taxon>environmental samples</taxon>
    </lineage>
</organism>
<protein>
    <submittedName>
        <fullName evidence="1">Uncharacterized protein</fullName>
    </submittedName>
</protein>
<accession>A0A6J4J5N8</accession>
<evidence type="ECO:0000313" key="1">
    <source>
        <dbReference type="EMBL" id="CAA9267676.1"/>
    </source>
</evidence>